<dbReference type="GO" id="GO:0042149">
    <property type="term" value="P:cellular response to glucose starvation"/>
    <property type="evidence" value="ECO:0007669"/>
    <property type="project" value="TreeGrafter"/>
</dbReference>
<dbReference type="PANTHER" id="PTHR31581">
    <property type="entry name" value="KICSTOR COMPLEX PROTEIN C12ORF66"/>
    <property type="match status" value="1"/>
</dbReference>
<organism evidence="2 4">
    <name type="scientific">Didymodactylos carnosus</name>
    <dbReference type="NCBI Taxonomy" id="1234261"/>
    <lineage>
        <taxon>Eukaryota</taxon>
        <taxon>Metazoa</taxon>
        <taxon>Spiralia</taxon>
        <taxon>Gnathifera</taxon>
        <taxon>Rotifera</taxon>
        <taxon>Eurotatoria</taxon>
        <taxon>Bdelloidea</taxon>
        <taxon>Philodinida</taxon>
        <taxon>Philodinidae</taxon>
        <taxon>Didymodactylos</taxon>
    </lineage>
</organism>
<dbReference type="EMBL" id="CAJNOQ010011388">
    <property type="protein sequence ID" value="CAF1275735.1"/>
    <property type="molecule type" value="Genomic_DNA"/>
</dbReference>
<dbReference type="GO" id="GO:0034198">
    <property type="term" value="P:cellular response to amino acid starvation"/>
    <property type="evidence" value="ECO:0007669"/>
    <property type="project" value="TreeGrafter"/>
</dbReference>
<keyword evidence="4" id="KW-1185">Reference proteome</keyword>
<evidence type="ECO:0000313" key="2">
    <source>
        <dbReference type="EMBL" id="CAF1275735.1"/>
    </source>
</evidence>
<evidence type="ECO:0000256" key="1">
    <source>
        <dbReference type="SAM" id="MobiDB-lite"/>
    </source>
</evidence>
<feature type="compositionally biased region" description="Polar residues" evidence="1">
    <location>
        <begin position="7"/>
        <end position="30"/>
    </location>
</feature>
<dbReference type="OrthoDB" id="18134at2759"/>
<dbReference type="InterPro" id="IPR018544">
    <property type="entry name" value="KICS_2"/>
</dbReference>
<dbReference type="Proteomes" id="UP000663829">
    <property type="component" value="Unassembled WGS sequence"/>
</dbReference>
<dbReference type="Pfam" id="PF09404">
    <property type="entry name" value="C12orf66_like"/>
    <property type="match status" value="1"/>
</dbReference>
<evidence type="ECO:0000313" key="3">
    <source>
        <dbReference type="EMBL" id="CAF4066788.1"/>
    </source>
</evidence>
<name>A0A815BY32_9BILA</name>
<dbReference type="GO" id="GO:1904262">
    <property type="term" value="P:negative regulation of TORC1 signaling"/>
    <property type="evidence" value="ECO:0007669"/>
    <property type="project" value="TreeGrafter"/>
</dbReference>
<accession>A0A815BY32</accession>
<dbReference type="EMBL" id="CAJOBC010025356">
    <property type="protein sequence ID" value="CAF4066788.1"/>
    <property type="molecule type" value="Genomic_DNA"/>
</dbReference>
<dbReference type="Proteomes" id="UP000681722">
    <property type="component" value="Unassembled WGS sequence"/>
</dbReference>
<dbReference type="AlphaFoldDB" id="A0A815BY32"/>
<protein>
    <submittedName>
        <fullName evidence="2">Uncharacterized protein</fullName>
    </submittedName>
</protein>
<dbReference type="PANTHER" id="PTHR31581:SF1">
    <property type="entry name" value="KICSTOR SUBUNIT 2"/>
    <property type="match status" value="1"/>
</dbReference>
<sequence>DTLVPCENNNAQQKQEQIFPNADGPQTQSNSDKKCYDERFHPVFTYPSKLPVVSESDHLHAILSINKTEASDKPSFQYDSGRRQTFVVQSIDPRVYLVLIYAGLRQERDTNVTSFMNDIVTCLRGTKLLLQLKSPPK</sequence>
<reference evidence="2" key="1">
    <citation type="submission" date="2021-02" db="EMBL/GenBank/DDBJ databases">
        <authorList>
            <person name="Nowell W R."/>
        </authorList>
    </citation>
    <scope>NUCLEOTIDE SEQUENCE</scope>
</reference>
<comment type="caution">
    <text evidence="2">The sequence shown here is derived from an EMBL/GenBank/DDBJ whole genome shotgun (WGS) entry which is preliminary data.</text>
</comment>
<dbReference type="GO" id="GO:0061462">
    <property type="term" value="P:protein localization to lysosome"/>
    <property type="evidence" value="ECO:0007669"/>
    <property type="project" value="TreeGrafter"/>
</dbReference>
<feature type="region of interest" description="Disordered" evidence="1">
    <location>
        <begin position="1"/>
        <end position="33"/>
    </location>
</feature>
<proteinExistence type="predicted"/>
<gene>
    <name evidence="2" type="ORF">GPM918_LOCUS27309</name>
    <name evidence="3" type="ORF">SRO942_LOCUS27602</name>
</gene>
<dbReference type="Gene3D" id="3.30.450.240">
    <property type="match status" value="1"/>
</dbReference>
<evidence type="ECO:0000313" key="4">
    <source>
        <dbReference type="Proteomes" id="UP000663829"/>
    </source>
</evidence>
<feature type="non-terminal residue" evidence="2">
    <location>
        <position position="1"/>
    </location>
</feature>
<dbReference type="SUPFAM" id="SSF160651">
    <property type="entry name" value="FLJ32549 C-terminal domain-like"/>
    <property type="match status" value="1"/>
</dbReference>